<name>A0A1A9VC02_GLOAU</name>
<protein>
    <submittedName>
        <fullName evidence="1">Uncharacterized protein</fullName>
    </submittedName>
</protein>
<keyword evidence="2" id="KW-1185">Reference proteome</keyword>
<proteinExistence type="predicted"/>
<evidence type="ECO:0000313" key="2">
    <source>
        <dbReference type="Proteomes" id="UP000078200"/>
    </source>
</evidence>
<dbReference type="Proteomes" id="UP000078200">
    <property type="component" value="Unassembled WGS sequence"/>
</dbReference>
<organism evidence="1 2">
    <name type="scientific">Glossina austeni</name>
    <name type="common">Savannah tsetse fly</name>
    <dbReference type="NCBI Taxonomy" id="7395"/>
    <lineage>
        <taxon>Eukaryota</taxon>
        <taxon>Metazoa</taxon>
        <taxon>Ecdysozoa</taxon>
        <taxon>Arthropoda</taxon>
        <taxon>Hexapoda</taxon>
        <taxon>Insecta</taxon>
        <taxon>Pterygota</taxon>
        <taxon>Neoptera</taxon>
        <taxon>Endopterygota</taxon>
        <taxon>Diptera</taxon>
        <taxon>Brachycera</taxon>
        <taxon>Muscomorpha</taxon>
        <taxon>Hippoboscoidea</taxon>
        <taxon>Glossinidae</taxon>
        <taxon>Glossina</taxon>
    </lineage>
</organism>
<reference evidence="1" key="1">
    <citation type="submission" date="2020-05" db="UniProtKB">
        <authorList>
            <consortium name="EnsemblMetazoa"/>
        </authorList>
    </citation>
    <scope>IDENTIFICATION</scope>
    <source>
        <strain evidence="1">TTRI</strain>
    </source>
</reference>
<dbReference type="AlphaFoldDB" id="A0A1A9VC02"/>
<dbReference type="VEuPathDB" id="VectorBase:GAUT032387"/>
<sequence>MTLWRHSCRIHSNGSHQQFIFKTIRVRMASKKCLSFCLHAPPILAKSIRHEELRLNIFCTDHGCDGVGFSATQIPYKVEDYSKLQRISIRKRGNKSALLTRSLAFTAMINKFTCQHPCLLLERTGGHCRPT</sequence>
<accession>A0A1A9VC02</accession>
<dbReference type="EnsemblMetazoa" id="GAUT032387-RA">
    <property type="protein sequence ID" value="GAUT032387-PA"/>
    <property type="gene ID" value="GAUT032387"/>
</dbReference>
<evidence type="ECO:0000313" key="1">
    <source>
        <dbReference type="EnsemblMetazoa" id="GAUT032387-PA"/>
    </source>
</evidence>